<evidence type="ECO:0000313" key="2">
    <source>
        <dbReference type="Proteomes" id="UP000503405"/>
    </source>
</evidence>
<keyword evidence="2" id="KW-1185">Reference proteome</keyword>
<protein>
    <submittedName>
        <fullName evidence="1">Uncharacterized protein</fullName>
    </submittedName>
</protein>
<name>A0A6H0X6G3_9CAUD</name>
<reference evidence="1 2" key="1">
    <citation type="submission" date="2020-03" db="EMBL/GenBank/DDBJ databases">
        <authorList>
            <person name="Skorynina A."/>
            <person name="Kazantseva O."/>
            <person name="Baycher S."/>
            <person name="Piligrimova E."/>
            <person name="Kuliabin V."/>
            <person name="Shadrin A."/>
        </authorList>
    </citation>
    <scope>NUCLEOTIDE SEQUENCE [LARGE SCALE GENOMIC DNA]</scope>
</reference>
<evidence type="ECO:0000313" key="1">
    <source>
        <dbReference type="EMBL" id="QIW89898.1"/>
    </source>
</evidence>
<proteinExistence type="predicted"/>
<organism evidence="1 2">
    <name type="scientific">Bacillus phage Izhevsk</name>
    <dbReference type="NCBI Taxonomy" id="2724322"/>
    <lineage>
        <taxon>Viruses</taxon>
        <taxon>Duplodnaviria</taxon>
        <taxon>Heunggongvirae</taxon>
        <taxon>Uroviricota</taxon>
        <taxon>Caudoviricetes</taxon>
        <taxon>Joanripponvirinae</taxon>
        <taxon>Tsamsavirus</taxon>
        <taxon>Tsamsavirus izhevsk</taxon>
    </lineage>
</organism>
<dbReference type="Proteomes" id="UP000503405">
    <property type="component" value="Segment"/>
</dbReference>
<sequence>MSLKKSDLIKILVDEYGYEKEDLKFDAQGKPYTNAKLQALIDAEKEDAEVLQSKSKRIVREKNKKINDSDLIPVMNGLMGGLYYHSERTNRSWEFKDFGQEDTIEYGELLTLRNKSPRMITEGMLIILDEEVQKEFGLLEAYENILTKENIDLVFEKPYEEIVNLIDVMPKGTQKTFVNKAQEKFNKGELDSMKLIKYIEKKFGFSLEDSAPLEDVVSTVPTVQMGMKKAIIVEKR</sequence>
<dbReference type="EMBL" id="MT254578">
    <property type="protein sequence ID" value="QIW89898.1"/>
    <property type="molecule type" value="Genomic_DNA"/>
</dbReference>
<accession>A0A6H0X6G3</accession>
<gene>
    <name evidence="1" type="ORF">Izhevsk_217</name>
</gene>